<dbReference type="AlphaFoldDB" id="A0A6A6XEX7"/>
<keyword evidence="4" id="KW-1185">Reference proteome</keyword>
<keyword evidence="1" id="KW-0175">Coiled coil</keyword>
<protein>
    <recommendedName>
        <fullName evidence="2">DUF7708 domain-containing protein</fullName>
    </recommendedName>
</protein>
<feature type="domain" description="DUF7708" evidence="2">
    <location>
        <begin position="1"/>
        <end position="127"/>
    </location>
</feature>
<sequence>MVQHHPEYAALAWGAMKLLFVGVANHEESVHQLAKALYRFADCLPRHELKLILYPSPQMQEAVAKLYARLIEFMVHALHWYHKGKARRALGAIFKPFALDFQDRLAGVDEISRSIDEIANTAAQAELRAVHTKVEETNSELSLARLEIKRLSDLVSFQADRVFQVASCTQTLSTQLQLDIHAQTTIIKTVQINQIMSAPFMNDIP</sequence>
<dbReference type="EMBL" id="MU001897">
    <property type="protein sequence ID" value="KAF2794257.1"/>
    <property type="molecule type" value="Genomic_DNA"/>
</dbReference>
<proteinExistence type="predicted"/>
<dbReference type="InterPro" id="IPR056125">
    <property type="entry name" value="DUF7708"/>
</dbReference>
<feature type="non-terminal residue" evidence="3">
    <location>
        <position position="205"/>
    </location>
</feature>
<name>A0A6A6XEX7_9PLEO</name>
<organism evidence="3 4">
    <name type="scientific">Melanomma pulvis-pyrius CBS 109.77</name>
    <dbReference type="NCBI Taxonomy" id="1314802"/>
    <lineage>
        <taxon>Eukaryota</taxon>
        <taxon>Fungi</taxon>
        <taxon>Dikarya</taxon>
        <taxon>Ascomycota</taxon>
        <taxon>Pezizomycotina</taxon>
        <taxon>Dothideomycetes</taxon>
        <taxon>Pleosporomycetidae</taxon>
        <taxon>Pleosporales</taxon>
        <taxon>Melanommataceae</taxon>
        <taxon>Melanomma</taxon>
    </lineage>
</organism>
<evidence type="ECO:0000313" key="3">
    <source>
        <dbReference type="EMBL" id="KAF2794257.1"/>
    </source>
</evidence>
<reference evidence="3" key="1">
    <citation type="journal article" date="2020" name="Stud. Mycol.">
        <title>101 Dothideomycetes genomes: a test case for predicting lifestyles and emergence of pathogens.</title>
        <authorList>
            <person name="Haridas S."/>
            <person name="Albert R."/>
            <person name="Binder M."/>
            <person name="Bloem J."/>
            <person name="Labutti K."/>
            <person name="Salamov A."/>
            <person name="Andreopoulos B."/>
            <person name="Baker S."/>
            <person name="Barry K."/>
            <person name="Bills G."/>
            <person name="Bluhm B."/>
            <person name="Cannon C."/>
            <person name="Castanera R."/>
            <person name="Culley D."/>
            <person name="Daum C."/>
            <person name="Ezra D."/>
            <person name="Gonzalez J."/>
            <person name="Henrissat B."/>
            <person name="Kuo A."/>
            <person name="Liang C."/>
            <person name="Lipzen A."/>
            <person name="Lutzoni F."/>
            <person name="Magnuson J."/>
            <person name="Mondo S."/>
            <person name="Nolan M."/>
            <person name="Ohm R."/>
            <person name="Pangilinan J."/>
            <person name="Park H.-J."/>
            <person name="Ramirez L."/>
            <person name="Alfaro M."/>
            <person name="Sun H."/>
            <person name="Tritt A."/>
            <person name="Yoshinaga Y."/>
            <person name="Zwiers L.-H."/>
            <person name="Turgeon B."/>
            <person name="Goodwin S."/>
            <person name="Spatafora J."/>
            <person name="Crous P."/>
            <person name="Grigoriev I."/>
        </authorList>
    </citation>
    <scope>NUCLEOTIDE SEQUENCE</scope>
    <source>
        <strain evidence="3">CBS 109.77</strain>
    </source>
</reference>
<accession>A0A6A6XEX7</accession>
<evidence type="ECO:0000313" key="4">
    <source>
        <dbReference type="Proteomes" id="UP000799757"/>
    </source>
</evidence>
<gene>
    <name evidence="3" type="ORF">K505DRAFT_304341</name>
</gene>
<feature type="coiled-coil region" evidence="1">
    <location>
        <begin position="108"/>
        <end position="154"/>
    </location>
</feature>
<evidence type="ECO:0000256" key="1">
    <source>
        <dbReference type="SAM" id="Coils"/>
    </source>
</evidence>
<dbReference type="Proteomes" id="UP000799757">
    <property type="component" value="Unassembled WGS sequence"/>
</dbReference>
<dbReference type="Pfam" id="PF24809">
    <property type="entry name" value="DUF7708"/>
    <property type="match status" value="1"/>
</dbReference>
<dbReference type="OrthoDB" id="61900at2759"/>
<evidence type="ECO:0000259" key="2">
    <source>
        <dbReference type="Pfam" id="PF24809"/>
    </source>
</evidence>